<dbReference type="InterPro" id="IPR050951">
    <property type="entry name" value="Retrovirus_Pol_polyprotein"/>
</dbReference>
<gene>
    <name evidence="2" type="primary">LOC106808248</name>
</gene>
<dbReference type="PANTHER" id="PTHR37984">
    <property type="entry name" value="PROTEIN CBG26694"/>
    <property type="match status" value="1"/>
</dbReference>
<organism evidence="1 2">
    <name type="scientific">Priapulus caudatus</name>
    <name type="common">Priapulid worm</name>
    <dbReference type="NCBI Taxonomy" id="37621"/>
    <lineage>
        <taxon>Eukaryota</taxon>
        <taxon>Metazoa</taxon>
        <taxon>Ecdysozoa</taxon>
        <taxon>Scalidophora</taxon>
        <taxon>Priapulida</taxon>
        <taxon>Priapulimorpha</taxon>
        <taxon>Priapulimorphida</taxon>
        <taxon>Priapulidae</taxon>
        <taxon>Priapulus</taxon>
    </lineage>
</organism>
<dbReference type="PANTHER" id="PTHR37984:SF8">
    <property type="entry name" value="CCHC-TYPE DOMAIN-CONTAINING PROTEIN"/>
    <property type="match status" value="1"/>
</dbReference>
<protein>
    <submittedName>
        <fullName evidence="2">Uncharacterized protein LOC106808248</fullName>
    </submittedName>
</protein>
<evidence type="ECO:0000313" key="1">
    <source>
        <dbReference type="Proteomes" id="UP000695022"/>
    </source>
</evidence>
<sequence length="183" mass="20412">MESSEASTTAGFRVALKYRANAELGKLTEAEIIAPVDRPTPWVSGLVCVDKPNKLRICLDPQDLNKSVKRNNYPMKTIEDILPDGPDLNKAKRRLDETLQGLDGIKIIADDILVYGEGESLRDAELDHDQKLRALMNRCIEKNVKLKFKMKKVAFMGHVATSHGFKPDPAKVQAVKDMPAQQT</sequence>
<dbReference type="Gene3D" id="3.30.70.270">
    <property type="match status" value="2"/>
</dbReference>
<evidence type="ECO:0000313" key="2">
    <source>
        <dbReference type="RefSeq" id="XP_014666365.1"/>
    </source>
</evidence>
<dbReference type="RefSeq" id="XP_014666365.1">
    <property type="nucleotide sequence ID" value="XM_014810879.1"/>
</dbReference>
<dbReference type="SUPFAM" id="SSF56672">
    <property type="entry name" value="DNA/RNA polymerases"/>
    <property type="match status" value="1"/>
</dbReference>
<dbReference type="GeneID" id="106808248"/>
<dbReference type="Gene3D" id="3.10.10.10">
    <property type="entry name" value="HIV Type 1 Reverse Transcriptase, subunit A, domain 1"/>
    <property type="match status" value="1"/>
</dbReference>
<reference evidence="2" key="1">
    <citation type="submission" date="2025-08" db="UniProtKB">
        <authorList>
            <consortium name="RefSeq"/>
        </authorList>
    </citation>
    <scope>IDENTIFICATION</scope>
</reference>
<accession>A0ABM1E2E4</accession>
<dbReference type="InterPro" id="IPR043502">
    <property type="entry name" value="DNA/RNA_pol_sf"/>
</dbReference>
<keyword evidence="1" id="KW-1185">Reference proteome</keyword>
<name>A0ABM1E2E4_PRICU</name>
<dbReference type="InterPro" id="IPR043128">
    <property type="entry name" value="Rev_trsase/Diguanyl_cyclase"/>
</dbReference>
<proteinExistence type="predicted"/>
<dbReference type="Proteomes" id="UP000695022">
    <property type="component" value="Unplaced"/>
</dbReference>